<sequence>MSSKENIRPLQNHMPTRNSSKSSIPRTARPDAVPLGIKGMALADDSANSNPPAKDQMVKVTKKDELMEKRIKGLEKRVDCNAHVNRDKISSLDDRLTKLEAHYYSKFSQTFDTLETPKTAESPSALIKSPPVPALKRRMDEAMEWEKSMMSGEITLIGIEEAEEGGEDEETQQNGVQGLQVSFLMASMTQSQQTIASLQFDLDVERGRIADLEARLEDVEDSNDVRDASLILQNTYTYLATPPLTPTTPTTSLLPSGGLSTGISHVKSSSMDPLPSYAALRAHHAYALRYIIAKLRWEQANNLYLPGQDAVWNHDQMIIELEKELHNVEEAKKSLNKFPNCFAPVWFPKPHGPRTPEEDEEIKKLEAEEDKIIDEKLNQHFPFLKQLFIGPKTKQQARNDRLLREQLREGDFEDLSVLLPSANMKMLLAEQQKKAGAPKKNYEQQRMEKERAKIAAYLEAHPQSPRKINMSNPASVPMASVSSKFFGPLTKEQHVASRVKTSLQIKDQMLYEEQRRQRQIILGWLHKPWDKYDKEAAVLMETMAELAKERLDVKKKGTDQVEPKKNEKVIAVQ</sequence>
<protein>
    <submittedName>
        <fullName evidence="2">Unplaced genomic scaffold supercont1.4, whole genome shotgun sequence</fullName>
    </submittedName>
</protein>
<proteinExistence type="predicted"/>
<dbReference type="Proteomes" id="UP000053392">
    <property type="component" value="Unassembled WGS sequence"/>
</dbReference>
<dbReference type="OrthoDB" id="2571873at2759"/>
<dbReference type="AlphaFoldDB" id="A0A0D0VB42"/>
<feature type="region of interest" description="Disordered" evidence="1">
    <location>
        <begin position="1"/>
        <end position="32"/>
    </location>
</feature>
<organism evidence="2 3">
    <name type="scientific">Cryptococcus deuterogattii Ram5</name>
    <dbReference type="NCBI Taxonomy" id="1296110"/>
    <lineage>
        <taxon>Eukaryota</taxon>
        <taxon>Fungi</taxon>
        <taxon>Dikarya</taxon>
        <taxon>Basidiomycota</taxon>
        <taxon>Agaricomycotina</taxon>
        <taxon>Tremellomycetes</taxon>
        <taxon>Tremellales</taxon>
        <taxon>Cryptococcaceae</taxon>
        <taxon>Cryptococcus</taxon>
        <taxon>Cryptococcus gattii species complex</taxon>
    </lineage>
</organism>
<name>A0A0D0VB42_9TREE</name>
<accession>A0A0D0VB42</accession>
<evidence type="ECO:0000313" key="3">
    <source>
        <dbReference type="Proteomes" id="UP000053392"/>
    </source>
</evidence>
<reference evidence="2 3" key="1">
    <citation type="submission" date="2015-01" db="EMBL/GenBank/DDBJ databases">
        <title>The Genome Sequence of Cryptococcus gattii Ram5.</title>
        <authorList>
            <consortium name="The Broad Institute Genomics Platform"/>
            <person name="Cuomo C."/>
            <person name="Litvintseva A."/>
            <person name="Chen Y."/>
            <person name="Heitman J."/>
            <person name="Sun S."/>
            <person name="Springer D."/>
            <person name="Dromer F."/>
            <person name="Young S."/>
            <person name="Zeng Q."/>
            <person name="Gargeya S."/>
            <person name="Abouelleil A."/>
            <person name="Alvarado L."/>
            <person name="Chapman S.B."/>
            <person name="Gainer-Dewar J."/>
            <person name="Goldberg J."/>
            <person name="Griggs A."/>
            <person name="Gujja S."/>
            <person name="Hansen M."/>
            <person name="Howarth C."/>
            <person name="Imamovic A."/>
            <person name="Larimer J."/>
            <person name="Murphy C."/>
            <person name="Naylor J."/>
            <person name="Pearson M."/>
            <person name="Priest M."/>
            <person name="Roberts A."/>
            <person name="Saif S."/>
            <person name="Shea T."/>
            <person name="Sykes S."/>
            <person name="Wortman J."/>
            <person name="Nusbaum C."/>
            <person name="Birren B."/>
        </authorList>
    </citation>
    <scope>NUCLEOTIDE SEQUENCE [LARGE SCALE GENOMIC DNA]</scope>
    <source>
        <strain evidence="2 3">Ram5</strain>
    </source>
</reference>
<keyword evidence="3" id="KW-1185">Reference proteome</keyword>
<evidence type="ECO:0000256" key="1">
    <source>
        <dbReference type="SAM" id="MobiDB-lite"/>
    </source>
</evidence>
<gene>
    <name evidence="2" type="ORF">I313_02177</name>
</gene>
<dbReference type="HOGENOM" id="CLU_401705_0_0_1"/>
<feature type="compositionally biased region" description="Polar residues" evidence="1">
    <location>
        <begin position="13"/>
        <end position="25"/>
    </location>
</feature>
<evidence type="ECO:0000313" key="2">
    <source>
        <dbReference type="EMBL" id="KIR42015.1"/>
    </source>
</evidence>
<dbReference type="EMBL" id="KN847899">
    <property type="protein sequence ID" value="KIR42015.1"/>
    <property type="molecule type" value="Genomic_DNA"/>
</dbReference>